<evidence type="ECO:0000313" key="7">
    <source>
        <dbReference type="Proteomes" id="UP001500618"/>
    </source>
</evidence>
<protein>
    <submittedName>
        <fullName evidence="6">TetR/AcrR family transcriptional regulator</fullName>
    </submittedName>
</protein>
<evidence type="ECO:0000259" key="5">
    <source>
        <dbReference type="PROSITE" id="PS50977"/>
    </source>
</evidence>
<dbReference type="InterPro" id="IPR009057">
    <property type="entry name" value="Homeodomain-like_sf"/>
</dbReference>
<evidence type="ECO:0000256" key="3">
    <source>
        <dbReference type="ARBA" id="ARBA00023163"/>
    </source>
</evidence>
<dbReference type="PANTHER" id="PTHR30055">
    <property type="entry name" value="HTH-TYPE TRANSCRIPTIONAL REGULATOR RUTR"/>
    <property type="match status" value="1"/>
</dbReference>
<feature type="domain" description="HTH tetR-type" evidence="5">
    <location>
        <begin position="1"/>
        <end position="55"/>
    </location>
</feature>
<keyword evidence="3" id="KW-0804">Transcription</keyword>
<dbReference type="EMBL" id="BAAANY010000014">
    <property type="protein sequence ID" value="GAA1686940.1"/>
    <property type="molecule type" value="Genomic_DNA"/>
</dbReference>
<dbReference type="Proteomes" id="UP001500618">
    <property type="component" value="Unassembled WGS sequence"/>
</dbReference>
<dbReference type="Gene3D" id="1.10.10.60">
    <property type="entry name" value="Homeodomain-like"/>
    <property type="match status" value="1"/>
</dbReference>
<keyword evidence="7" id="KW-1185">Reference proteome</keyword>
<dbReference type="Pfam" id="PF00440">
    <property type="entry name" value="TetR_N"/>
    <property type="match status" value="1"/>
</dbReference>
<feature type="DNA-binding region" description="H-T-H motif" evidence="4">
    <location>
        <begin position="18"/>
        <end position="37"/>
    </location>
</feature>
<keyword evidence="2 4" id="KW-0238">DNA-binding</keyword>
<dbReference type="PROSITE" id="PS50977">
    <property type="entry name" value="HTH_TETR_2"/>
    <property type="match status" value="1"/>
</dbReference>
<reference evidence="6 7" key="1">
    <citation type="journal article" date="2019" name="Int. J. Syst. Evol. Microbiol.">
        <title>The Global Catalogue of Microorganisms (GCM) 10K type strain sequencing project: providing services to taxonomists for standard genome sequencing and annotation.</title>
        <authorList>
            <consortium name="The Broad Institute Genomics Platform"/>
            <consortium name="The Broad Institute Genome Sequencing Center for Infectious Disease"/>
            <person name="Wu L."/>
            <person name="Ma J."/>
        </authorList>
    </citation>
    <scope>NUCLEOTIDE SEQUENCE [LARGE SCALE GENOMIC DNA]</scope>
    <source>
        <strain evidence="6 7">JCM 14718</strain>
    </source>
</reference>
<proteinExistence type="predicted"/>
<dbReference type="InterPro" id="IPR036271">
    <property type="entry name" value="Tet_transcr_reg_TetR-rel_C_sf"/>
</dbReference>
<sequence length="165" mass="17716">MHAAVLELLAGQSWAEMTFPLVAEKSGVHPATLYRRWGSVSGLLEDVISARLERLSALPDTGSLRTDLAAWGAGLAADLAGVPGRVFLRAALLAQEPGSNGGYMTGRTNDIQTMLDRATARGEHSPSLQEVFEILIAPIYAYALFNWDDVAPNRVVALVDRLCPS</sequence>
<gene>
    <name evidence="6" type="ORF">GCM10009765_40580</name>
</gene>
<evidence type="ECO:0000313" key="6">
    <source>
        <dbReference type="EMBL" id="GAA1686940.1"/>
    </source>
</evidence>
<evidence type="ECO:0000256" key="4">
    <source>
        <dbReference type="PROSITE-ProRule" id="PRU00335"/>
    </source>
</evidence>
<dbReference type="Pfam" id="PF16859">
    <property type="entry name" value="TetR_C_11"/>
    <property type="match status" value="1"/>
</dbReference>
<dbReference type="InterPro" id="IPR001647">
    <property type="entry name" value="HTH_TetR"/>
</dbReference>
<keyword evidence="1" id="KW-0805">Transcription regulation</keyword>
<dbReference type="InterPro" id="IPR050109">
    <property type="entry name" value="HTH-type_TetR-like_transc_reg"/>
</dbReference>
<name>A0ABN2HFW7_9ACTN</name>
<dbReference type="SUPFAM" id="SSF46689">
    <property type="entry name" value="Homeodomain-like"/>
    <property type="match status" value="1"/>
</dbReference>
<organism evidence="6 7">
    <name type="scientific">Fodinicola feengrottensis</name>
    <dbReference type="NCBI Taxonomy" id="435914"/>
    <lineage>
        <taxon>Bacteria</taxon>
        <taxon>Bacillati</taxon>
        <taxon>Actinomycetota</taxon>
        <taxon>Actinomycetes</taxon>
        <taxon>Mycobacteriales</taxon>
        <taxon>Fodinicola</taxon>
    </lineage>
</organism>
<dbReference type="SUPFAM" id="SSF48498">
    <property type="entry name" value="Tetracyclin repressor-like, C-terminal domain"/>
    <property type="match status" value="1"/>
</dbReference>
<dbReference type="Gene3D" id="1.10.357.10">
    <property type="entry name" value="Tetracycline Repressor, domain 2"/>
    <property type="match status" value="1"/>
</dbReference>
<evidence type="ECO:0000256" key="1">
    <source>
        <dbReference type="ARBA" id="ARBA00023015"/>
    </source>
</evidence>
<evidence type="ECO:0000256" key="2">
    <source>
        <dbReference type="ARBA" id="ARBA00023125"/>
    </source>
</evidence>
<accession>A0ABN2HFW7</accession>
<dbReference type="PANTHER" id="PTHR30055:SF148">
    <property type="entry name" value="TETR-FAMILY TRANSCRIPTIONAL REGULATOR"/>
    <property type="match status" value="1"/>
</dbReference>
<dbReference type="InterPro" id="IPR011075">
    <property type="entry name" value="TetR_C"/>
</dbReference>
<comment type="caution">
    <text evidence="6">The sequence shown here is derived from an EMBL/GenBank/DDBJ whole genome shotgun (WGS) entry which is preliminary data.</text>
</comment>